<keyword evidence="1" id="KW-0732">Signal</keyword>
<proteinExistence type="predicted"/>
<accession>D1BE69</accession>
<dbReference type="EMBL" id="CP001819">
    <property type="protein sequence ID" value="ACZ21147.1"/>
    <property type="molecule type" value="Genomic_DNA"/>
</dbReference>
<reference evidence="2 3" key="1">
    <citation type="journal article" date="2009" name="Stand. Genomic Sci.">
        <title>Complete genome sequence of Sanguibacter keddieii type strain (ST-74).</title>
        <authorList>
            <person name="Ivanova N."/>
            <person name="Sikorski J."/>
            <person name="Sims D."/>
            <person name="Brettin T."/>
            <person name="Detter J.C."/>
            <person name="Han C."/>
            <person name="Lapidus A."/>
            <person name="Copeland A."/>
            <person name="Glavina Del Rio T."/>
            <person name="Nolan M."/>
            <person name="Chen F."/>
            <person name="Lucas S."/>
            <person name="Tice H."/>
            <person name="Cheng J.F."/>
            <person name="Bruce D."/>
            <person name="Goodwin L."/>
            <person name="Pitluck S."/>
            <person name="Pati A."/>
            <person name="Mavromatis K."/>
            <person name="Chen A."/>
            <person name="Palaniappan K."/>
            <person name="D'haeseleer P."/>
            <person name="Chain P."/>
            <person name="Bristow J."/>
            <person name="Eisen J.A."/>
            <person name="Markowitz V."/>
            <person name="Hugenholtz P."/>
            <person name="Goker M."/>
            <person name="Pukall R."/>
            <person name="Klenk H.P."/>
            <person name="Kyrpides N.C."/>
        </authorList>
    </citation>
    <scope>NUCLEOTIDE SEQUENCE [LARGE SCALE GENOMIC DNA]</scope>
    <source>
        <strain evidence="3">ATCC 51767 / DSM 10542 / NCFB 3025 / ST-74</strain>
    </source>
</reference>
<dbReference type="HOGENOM" id="CLU_166081_0_0_11"/>
<dbReference type="Proteomes" id="UP000000322">
    <property type="component" value="Chromosome"/>
</dbReference>
<feature type="signal peptide" evidence="1">
    <location>
        <begin position="1"/>
        <end position="20"/>
    </location>
</feature>
<gene>
    <name evidence="2" type="ordered locus">Sked_12050</name>
</gene>
<dbReference type="eggNOG" id="ENOG50333I1">
    <property type="taxonomic scope" value="Bacteria"/>
</dbReference>
<organism evidence="2 3">
    <name type="scientific">Sanguibacter keddieii (strain ATCC 51767 / DSM 10542 / NCFB 3025 / ST-74)</name>
    <dbReference type="NCBI Taxonomy" id="446469"/>
    <lineage>
        <taxon>Bacteria</taxon>
        <taxon>Bacillati</taxon>
        <taxon>Actinomycetota</taxon>
        <taxon>Actinomycetes</taxon>
        <taxon>Micrococcales</taxon>
        <taxon>Sanguibacteraceae</taxon>
        <taxon>Sanguibacter</taxon>
    </lineage>
</organism>
<protein>
    <recommendedName>
        <fullName evidence="4">DUF4333 domain-containing protein</fullName>
    </recommendedName>
</protein>
<evidence type="ECO:0000313" key="3">
    <source>
        <dbReference type="Proteomes" id="UP000000322"/>
    </source>
</evidence>
<evidence type="ECO:0000256" key="1">
    <source>
        <dbReference type="SAM" id="SignalP"/>
    </source>
</evidence>
<dbReference type="KEGG" id="ske:Sked_12050"/>
<dbReference type="AlphaFoldDB" id="D1BE69"/>
<sequence length="103" mass="10534">MAAAATFLGIVMLSACSVSASANLTVSPGKVATEAEDALEKVVGSRPEVDCGDEQVDLLDGTVVACELTDPTTGSRYDTAVTLSEVDGTSFHIDVDVAEEPKA</sequence>
<name>D1BE69_SANKS</name>
<feature type="chain" id="PRO_5003020405" description="DUF4333 domain-containing protein" evidence="1">
    <location>
        <begin position="21"/>
        <end position="103"/>
    </location>
</feature>
<evidence type="ECO:0008006" key="4">
    <source>
        <dbReference type="Google" id="ProtNLM"/>
    </source>
</evidence>
<keyword evidence="3" id="KW-1185">Reference proteome</keyword>
<evidence type="ECO:0000313" key="2">
    <source>
        <dbReference type="EMBL" id="ACZ21147.1"/>
    </source>
</evidence>